<name>A0AAF0FFV1_9BASI</name>
<dbReference type="AlphaFoldDB" id="A0AAF0FFV1"/>
<keyword evidence="3" id="KW-1185">Reference proteome</keyword>
<dbReference type="Proteomes" id="UP001214628">
    <property type="component" value="Chromosome 3"/>
</dbReference>
<feature type="region of interest" description="Disordered" evidence="1">
    <location>
        <begin position="504"/>
        <end position="533"/>
    </location>
</feature>
<accession>A0AAF0FFV1</accession>
<dbReference type="EMBL" id="CP118377">
    <property type="protein sequence ID" value="WFD43883.1"/>
    <property type="molecule type" value="Genomic_DNA"/>
</dbReference>
<feature type="region of interest" description="Disordered" evidence="1">
    <location>
        <begin position="194"/>
        <end position="459"/>
    </location>
</feature>
<feature type="compositionally biased region" description="Basic and acidic residues" evidence="1">
    <location>
        <begin position="203"/>
        <end position="223"/>
    </location>
</feature>
<feature type="compositionally biased region" description="Polar residues" evidence="1">
    <location>
        <begin position="239"/>
        <end position="264"/>
    </location>
</feature>
<feature type="compositionally biased region" description="Polar residues" evidence="1">
    <location>
        <begin position="333"/>
        <end position="346"/>
    </location>
</feature>
<protein>
    <submittedName>
        <fullName evidence="2">Uncharacterized protein</fullName>
    </submittedName>
</protein>
<gene>
    <name evidence="2" type="ORF">MPSI1_002548</name>
</gene>
<feature type="compositionally biased region" description="Polar residues" evidence="1">
    <location>
        <begin position="404"/>
        <end position="446"/>
    </location>
</feature>
<feature type="region of interest" description="Disordered" evidence="1">
    <location>
        <begin position="60"/>
        <end position="95"/>
    </location>
</feature>
<organism evidence="2 3">
    <name type="scientific">Malassezia psittaci</name>
    <dbReference type="NCBI Taxonomy" id="1821823"/>
    <lineage>
        <taxon>Eukaryota</taxon>
        <taxon>Fungi</taxon>
        <taxon>Dikarya</taxon>
        <taxon>Basidiomycota</taxon>
        <taxon>Ustilaginomycotina</taxon>
        <taxon>Malasseziomycetes</taxon>
        <taxon>Malasseziales</taxon>
        <taxon>Malasseziaceae</taxon>
        <taxon>Malassezia</taxon>
    </lineage>
</organism>
<feature type="region of interest" description="Disordered" evidence="1">
    <location>
        <begin position="143"/>
        <end position="162"/>
    </location>
</feature>
<feature type="compositionally biased region" description="Polar residues" evidence="1">
    <location>
        <begin position="354"/>
        <end position="397"/>
    </location>
</feature>
<reference evidence="2" key="1">
    <citation type="submission" date="2023-02" db="EMBL/GenBank/DDBJ databases">
        <title>Mating type loci evolution in Malassezia.</title>
        <authorList>
            <person name="Coelho M.A."/>
        </authorList>
    </citation>
    <scope>NUCLEOTIDE SEQUENCE</scope>
    <source>
        <strain evidence="2">CBS 14136</strain>
    </source>
</reference>
<proteinExistence type="predicted"/>
<sequence>METQLDALQHTLSGLHEQNKLAKEQNKRPTYFTNAVLRSGPQEILDLIRDADQLEASLFTCPPQDDPKDRNNTQSTPVPRSIHIPTPLRKSASEAPDEHNARYFLLAAEKLIHNAPRARKHIRALLKRESEVQRHIQRYTSTIQNAKSQQNTPSKGKTDRIRESQAQELRRIQGEVQREKMEIIALENMLAELETDSPPTPDPNHEEKVDDDHAKNGVHEKQSKQFTTSMRGSPEPRSRTSQRPMQNSPQNKNLMNSASGSARQRTGRPLSASLRTPGSKLVNAPSQPTSRPPRTPGPSTPSRMDQNRSVQRKTPEQTPATARFRRTLDGTPRLQSNSTMSKSVTKTPPPRNLQLRQNLNQSVASPISTPQRTPASPSAASVSRNQLSRQSNKSTPQRAPVSPSVGTRRNGISSPSTPQASPKRATVSTPRSLAASLNTSMTSSPKRQALIPMGRTPEPSEELERIASILWDRFRESLRYVTTAENATFRDTFHMLSTLELCGRDPENTEDATQEGSANEATPVPSGASTSSTQSIGTSFQISIPLSVNTVVMAHVILLLFRSPPTHSMTLPAIKTLTDSWWRQRGQAVFRTTATLPSTSCAEMIRNAGLDASEVELTGDNLGSRAVYGLIAKKILRIHRAGGAATIRFA</sequence>
<evidence type="ECO:0000313" key="2">
    <source>
        <dbReference type="EMBL" id="WFD43883.1"/>
    </source>
</evidence>
<evidence type="ECO:0000313" key="3">
    <source>
        <dbReference type="Proteomes" id="UP001214628"/>
    </source>
</evidence>
<feature type="compositionally biased region" description="Polar residues" evidence="1">
    <location>
        <begin position="143"/>
        <end position="155"/>
    </location>
</feature>
<feature type="compositionally biased region" description="Pro residues" evidence="1">
    <location>
        <begin position="290"/>
        <end position="299"/>
    </location>
</feature>
<evidence type="ECO:0000256" key="1">
    <source>
        <dbReference type="SAM" id="MobiDB-lite"/>
    </source>
</evidence>